<dbReference type="EMBL" id="JAWIIV010000017">
    <property type="protein sequence ID" value="MEC4721311.1"/>
    <property type="molecule type" value="Genomic_DNA"/>
</dbReference>
<organism evidence="1 2">
    <name type="scientific">Noviherbaspirillum album</name>
    <dbReference type="NCBI Taxonomy" id="3080276"/>
    <lineage>
        <taxon>Bacteria</taxon>
        <taxon>Pseudomonadati</taxon>
        <taxon>Pseudomonadota</taxon>
        <taxon>Betaproteobacteria</taxon>
        <taxon>Burkholderiales</taxon>
        <taxon>Oxalobacteraceae</taxon>
        <taxon>Noviherbaspirillum</taxon>
    </lineage>
</organism>
<evidence type="ECO:0000313" key="2">
    <source>
        <dbReference type="Proteomes" id="UP001352263"/>
    </source>
</evidence>
<comment type="caution">
    <text evidence="1">The sequence shown here is derived from an EMBL/GenBank/DDBJ whole genome shotgun (WGS) entry which is preliminary data.</text>
</comment>
<keyword evidence="2" id="KW-1185">Reference proteome</keyword>
<evidence type="ECO:0000313" key="1">
    <source>
        <dbReference type="EMBL" id="MEC4721311.1"/>
    </source>
</evidence>
<reference evidence="1 2" key="1">
    <citation type="submission" date="2023-10" db="EMBL/GenBank/DDBJ databases">
        <title>Noviherbaspirillum sp. CPCC 100848 genome assembly.</title>
        <authorList>
            <person name="Li X.Y."/>
            <person name="Fang X.M."/>
        </authorList>
    </citation>
    <scope>NUCLEOTIDE SEQUENCE [LARGE SCALE GENOMIC DNA]</scope>
    <source>
        <strain evidence="1 2">CPCC 100848</strain>
    </source>
</reference>
<dbReference type="Proteomes" id="UP001352263">
    <property type="component" value="Unassembled WGS sequence"/>
</dbReference>
<gene>
    <name evidence="1" type="ORF">RY831_19270</name>
</gene>
<accession>A0ABU6JCY7</accession>
<name>A0ABU6JCY7_9BURK</name>
<proteinExistence type="predicted"/>
<sequence>MHEAWNADITYALLSPRIPGNGIHQIGKLEWLGKNHVESGFDCSRSILLAGVPGDGNQRDITQRGVGPHMAGKVQSVHFSGQSEIAEDNVGPDFFRGGQGCLRTVRDMRGAALNVKNVADELGKVLVVLDDQCNELFIFILHGEVGKAA</sequence>
<protein>
    <submittedName>
        <fullName evidence="1">Uncharacterized protein</fullName>
    </submittedName>
</protein>